<proteinExistence type="predicted"/>
<dbReference type="Pfam" id="PF17168">
    <property type="entry name" value="DUF5127"/>
    <property type="match status" value="1"/>
</dbReference>
<accession>A0A0D0C0R0</accession>
<protein>
    <recommendedName>
        <fullName evidence="5">DUF1793-domain-containing protein</fullName>
    </recommendedName>
</protein>
<feature type="domain" description="Glutaminase A N-terminal" evidence="2">
    <location>
        <begin position="42"/>
        <end position="275"/>
    </location>
</feature>
<evidence type="ECO:0000313" key="3">
    <source>
        <dbReference type="EMBL" id="KIK51207.1"/>
    </source>
</evidence>
<sequence length="557" mass="61460">ILGWAGLLRVDGQLYNWLGRSAGLSSPTPAILLYDSYQITPTRTIFTLKAGNMAINVTFLSPIEPHDLVLQSFPFTYVFFEASSTDGKPHSVQVYQDITGEWVAYDINNDLRWGTITNGSVIYHQAQLYDNSMHMDETNNMTEDGMIYHVTNPGSGVASQAGVDTVTRSAFLNDGTLSNNLTSVTDYRPINDRWPVFAFSRSLGNITSTSPPVIWGISLVRNRDIMYTTTAGNQTRQPYFFTKYSDMTTAFSDLMDDASSALKRVIELDDQIISDASKISSNYTDLVALALRQVMAGMEITVGTDTNGQVNDSDILIFMKDIGNSRRTNPVDVMYAAFPAILYINASWAGYLLKPLLQFQSSELYNKDFAAEDLGNVFPMAVGNSTPSPSTGMESTGDMLIMVWAHATFSGDGSLLSPYVRSRFTFHRIFISCIASSHMFAPLFFGLYTSADGSSNANMTNLAIKGILAIRSMAEISQAVGESDDYNYYFNLASSFVSQWHSLANSSNHLTSTYGAPNSWGLMYNLYPDKLLGFNLVDDTVGMGFKLCSLDHSDNYV</sequence>
<reference evidence="3 4" key="1">
    <citation type="submission" date="2014-04" db="EMBL/GenBank/DDBJ databases">
        <title>Evolutionary Origins and Diversification of the Mycorrhizal Mutualists.</title>
        <authorList>
            <consortium name="DOE Joint Genome Institute"/>
            <consortium name="Mycorrhizal Genomics Consortium"/>
            <person name="Kohler A."/>
            <person name="Kuo A."/>
            <person name="Nagy L.G."/>
            <person name="Floudas D."/>
            <person name="Copeland A."/>
            <person name="Barry K.W."/>
            <person name="Cichocki N."/>
            <person name="Veneault-Fourrey C."/>
            <person name="LaButti K."/>
            <person name="Lindquist E.A."/>
            <person name="Lipzen A."/>
            <person name="Lundell T."/>
            <person name="Morin E."/>
            <person name="Murat C."/>
            <person name="Riley R."/>
            <person name="Ohm R."/>
            <person name="Sun H."/>
            <person name="Tunlid A."/>
            <person name="Henrissat B."/>
            <person name="Grigoriev I.V."/>
            <person name="Hibbett D.S."/>
            <person name="Martin F."/>
        </authorList>
    </citation>
    <scope>NUCLEOTIDE SEQUENCE [LARGE SCALE GENOMIC DNA]</scope>
    <source>
        <strain evidence="3 4">FD-317 M1</strain>
    </source>
</reference>
<dbReference type="InterPro" id="IPR032514">
    <property type="entry name" value="GtaA_central"/>
</dbReference>
<evidence type="ECO:0000313" key="4">
    <source>
        <dbReference type="Proteomes" id="UP000053593"/>
    </source>
</evidence>
<feature type="domain" description="Glutaminase A central" evidence="1">
    <location>
        <begin position="280"/>
        <end position="541"/>
    </location>
</feature>
<dbReference type="OrthoDB" id="3918848at2759"/>
<name>A0A0D0C0R0_9AGAR</name>
<dbReference type="Proteomes" id="UP000053593">
    <property type="component" value="Unassembled WGS sequence"/>
</dbReference>
<feature type="non-terminal residue" evidence="3">
    <location>
        <position position="557"/>
    </location>
</feature>
<evidence type="ECO:0000259" key="2">
    <source>
        <dbReference type="Pfam" id="PF17168"/>
    </source>
</evidence>
<dbReference type="Pfam" id="PF16335">
    <property type="entry name" value="GtaA_6_Hairpin"/>
    <property type="match status" value="1"/>
</dbReference>
<keyword evidence="4" id="KW-1185">Reference proteome</keyword>
<dbReference type="InterPro" id="IPR052743">
    <property type="entry name" value="Glutaminase_GtaA"/>
</dbReference>
<evidence type="ECO:0000259" key="1">
    <source>
        <dbReference type="Pfam" id="PF16335"/>
    </source>
</evidence>
<dbReference type="AlphaFoldDB" id="A0A0D0C0R0"/>
<dbReference type="PANTHER" id="PTHR31987:SF1">
    <property type="entry name" value="GLUTAMINASE A"/>
    <property type="match status" value="1"/>
</dbReference>
<dbReference type="EMBL" id="KN834870">
    <property type="protein sequence ID" value="KIK51207.1"/>
    <property type="molecule type" value="Genomic_DNA"/>
</dbReference>
<organism evidence="3 4">
    <name type="scientific">Collybiopsis luxurians FD-317 M1</name>
    <dbReference type="NCBI Taxonomy" id="944289"/>
    <lineage>
        <taxon>Eukaryota</taxon>
        <taxon>Fungi</taxon>
        <taxon>Dikarya</taxon>
        <taxon>Basidiomycota</taxon>
        <taxon>Agaricomycotina</taxon>
        <taxon>Agaricomycetes</taxon>
        <taxon>Agaricomycetidae</taxon>
        <taxon>Agaricales</taxon>
        <taxon>Marasmiineae</taxon>
        <taxon>Omphalotaceae</taxon>
        <taxon>Collybiopsis</taxon>
        <taxon>Collybiopsis luxurians</taxon>
    </lineage>
</organism>
<gene>
    <name evidence="3" type="ORF">GYMLUDRAFT_181767</name>
</gene>
<dbReference type="PANTHER" id="PTHR31987">
    <property type="entry name" value="GLUTAMINASE A-RELATED"/>
    <property type="match status" value="1"/>
</dbReference>
<dbReference type="InterPro" id="IPR033433">
    <property type="entry name" value="GtaA_N"/>
</dbReference>
<evidence type="ECO:0008006" key="5">
    <source>
        <dbReference type="Google" id="ProtNLM"/>
    </source>
</evidence>
<dbReference type="HOGENOM" id="CLU_008020_3_0_1"/>